<organism evidence="16 17">
    <name type="scientific">Parahaliea aestuarii</name>
    <dbReference type="NCBI Taxonomy" id="1852021"/>
    <lineage>
        <taxon>Bacteria</taxon>
        <taxon>Pseudomonadati</taxon>
        <taxon>Pseudomonadota</taxon>
        <taxon>Gammaproteobacteria</taxon>
        <taxon>Cellvibrionales</taxon>
        <taxon>Halieaceae</taxon>
        <taxon>Parahaliea</taxon>
    </lineage>
</organism>
<evidence type="ECO:0000256" key="9">
    <source>
        <dbReference type="ARBA" id="ARBA00023136"/>
    </source>
</evidence>
<dbReference type="Pfam" id="PF07715">
    <property type="entry name" value="Plug"/>
    <property type="match status" value="1"/>
</dbReference>
<evidence type="ECO:0000256" key="3">
    <source>
        <dbReference type="ARBA" id="ARBA00022452"/>
    </source>
</evidence>
<dbReference type="PANTHER" id="PTHR32552:SF81">
    <property type="entry name" value="TONB-DEPENDENT OUTER MEMBRANE RECEPTOR"/>
    <property type="match status" value="1"/>
</dbReference>
<evidence type="ECO:0000256" key="11">
    <source>
        <dbReference type="PROSITE-ProRule" id="PRU01360"/>
    </source>
</evidence>
<dbReference type="InterPro" id="IPR039426">
    <property type="entry name" value="TonB-dep_rcpt-like"/>
</dbReference>
<evidence type="ECO:0000259" key="14">
    <source>
        <dbReference type="Pfam" id="PF00593"/>
    </source>
</evidence>
<dbReference type="OrthoDB" id="7051185at2"/>
<name>A0A5C8ZTK7_9GAMM</name>
<evidence type="ECO:0000256" key="12">
    <source>
        <dbReference type="RuleBase" id="RU003357"/>
    </source>
</evidence>
<dbReference type="Proteomes" id="UP000321933">
    <property type="component" value="Unassembled WGS sequence"/>
</dbReference>
<reference evidence="16 17" key="1">
    <citation type="submission" date="2019-08" db="EMBL/GenBank/DDBJ databases">
        <title>Parahaliea maris sp. nov., isolated from the surface seawater.</title>
        <authorList>
            <person name="Liu Y."/>
        </authorList>
    </citation>
    <scope>NUCLEOTIDE SEQUENCE [LARGE SCALE GENOMIC DNA]</scope>
    <source>
        <strain evidence="16 17">S2-26</strain>
    </source>
</reference>
<keyword evidence="8 12" id="KW-0798">TonB box</keyword>
<sequence length="827" mass="91334">MKRHQRHALAAAIMAASTTVAAQPMLEEVIVTAQKRAENVMDVPISISVFNDSTVEKLSARNLTDLGRFTPGVEMNNDNALQPTYSIRGVQTNDWTVGSDPAVAVYVDGVYAARGAGAEAALADIARVEVLKGPQGTLFGRNATGGAIHIISQPPVFEQEGRAKVSVGDYGRLDGEFMYNTPLSDTVALRLLAVSRNRDGYLDNLTGPDQSEQNSDSVRASLLWDVSESTEVLLRAEYSKMDQHGGAQFTLIDSVFEGANPGRRLDPYGDIANDFVSKEERDMFATSLEVNHDMGDVTFTSITGYRQFETELLEDLDGSNNPDYYFASSNPDDNEYFSQEFRFTGATDTLKWTAGAAYSRETVDHLTTAEFKMSTLESFAWSEILRNSTSETSQTFLSVLAGLPQEDIDALDGLTNTEVSELQPGYRQQLKDRGLDGMASSAFIWSFLNDQGTLQDFGLSSNPLVGLLQILNDVGPRIAAGDDWIESVESSGTYESYALYGDATWSVTDRVNLTGGLRYTYDDKAFDLFTQYQNQIAGADFGLAFYNNGQAVLDSSQSDTWGALSGRLVLDYHFTDSVMGYASVATGFKSGGFNSLNFGPDIDTSYDEEEVINYEIGSKGAYFENRVQFNVAAFFYEYSNLQELKLLGQPIPSYNLRNADAEGYGVELEGSWLITDHLSLSGNYSWLKTEYTDFDIIAAAGETAEDDLTGQPRVGTPENKVNLALEYYLPLGDFGELLTRFDYTWNDERVESLNDPTRKVDAYDLANLRISLLPEGERWEISAWSTNLFDEEVITVFGDNGDAIGSLTGWRIPPRMVGMDFVYRFQS</sequence>
<feature type="signal peptide" evidence="13">
    <location>
        <begin position="1"/>
        <end position="22"/>
    </location>
</feature>
<evidence type="ECO:0000256" key="6">
    <source>
        <dbReference type="ARBA" id="ARBA00023004"/>
    </source>
</evidence>
<gene>
    <name evidence="16" type="ORF">FVW59_12420</name>
</gene>
<keyword evidence="6" id="KW-0408">Iron</keyword>
<keyword evidence="10 11" id="KW-0998">Cell outer membrane</keyword>
<dbReference type="Pfam" id="PF00593">
    <property type="entry name" value="TonB_dep_Rec_b-barrel"/>
    <property type="match status" value="1"/>
</dbReference>
<dbReference type="GO" id="GO:0009279">
    <property type="term" value="C:cell outer membrane"/>
    <property type="evidence" value="ECO:0007669"/>
    <property type="project" value="UniProtKB-SubCell"/>
</dbReference>
<dbReference type="SUPFAM" id="SSF56935">
    <property type="entry name" value="Porins"/>
    <property type="match status" value="1"/>
</dbReference>
<dbReference type="AlphaFoldDB" id="A0A5C8ZTK7"/>
<evidence type="ECO:0000259" key="15">
    <source>
        <dbReference type="Pfam" id="PF07715"/>
    </source>
</evidence>
<accession>A0A5C8ZTK7</accession>
<keyword evidence="16" id="KW-0675">Receptor</keyword>
<dbReference type="InterPro" id="IPR000531">
    <property type="entry name" value="Beta-barrel_TonB"/>
</dbReference>
<evidence type="ECO:0000256" key="2">
    <source>
        <dbReference type="ARBA" id="ARBA00022448"/>
    </source>
</evidence>
<evidence type="ECO:0000256" key="13">
    <source>
        <dbReference type="SAM" id="SignalP"/>
    </source>
</evidence>
<evidence type="ECO:0000256" key="1">
    <source>
        <dbReference type="ARBA" id="ARBA00004571"/>
    </source>
</evidence>
<feature type="chain" id="PRO_5023114611" evidence="13">
    <location>
        <begin position="23"/>
        <end position="827"/>
    </location>
</feature>
<evidence type="ECO:0000256" key="5">
    <source>
        <dbReference type="ARBA" id="ARBA00022692"/>
    </source>
</evidence>
<evidence type="ECO:0000256" key="10">
    <source>
        <dbReference type="ARBA" id="ARBA00023237"/>
    </source>
</evidence>
<keyword evidence="2 11" id="KW-0813">Transport</keyword>
<dbReference type="GO" id="GO:0006826">
    <property type="term" value="P:iron ion transport"/>
    <property type="evidence" value="ECO:0007669"/>
    <property type="project" value="UniProtKB-KW"/>
</dbReference>
<evidence type="ECO:0000256" key="8">
    <source>
        <dbReference type="ARBA" id="ARBA00023077"/>
    </source>
</evidence>
<evidence type="ECO:0000313" key="16">
    <source>
        <dbReference type="EMBL" id="TXS91010.1"/>
    </source>
</evidence>
<keyword evidence="13" id="KW-0732">Signal</keyword>
<comment type="caution">
    <text evidence="16">The sequence shown here is derived from an EMBL/GenBank/DDBJ whole genome shotgun (WGS) entry which is preliminary data.</text>
</comment>
<dbReference type="InterPro" id="IPR012910">
    <property type="entry name" value="Plug_dom"/>
</dbReference>
<evidence type="ECO:0000256" key="4">
    <source>
        <dbReference type="ARBA" id="ARBA00022496"/>
    </source>
</evidence>
<dbReference type="PANTHER" id="PTHR32552">
    <property type="entry name" value="FERRICHROME IRON RECEPTOR-RELATED"/>
    <property type="match status" value="1"/>
</dbReference>
<keyword evidence="17" id="KW-1185">Reference proteome</keyword>
<comment type="subcellular location">
    <subcellularLocation>
        <location evidence="1 11">Cell outer membrane</location>
        <topology evidence="1 11">Multi-pass membrane protein</topology>
    </subcellularLocation>
</comment>
<evidence type="ECO:0000256" key="7">
    <source>
        <dbReference type="ARBA" id="ARBA00023065"/>
    </source>
</evidence>
<proteinExistence type="inferred from homology"/>
<dbReference type="Gene3D" id="2.40.170.20">
    <property type="entry name" value="TonB-dependent receptor, beta-barrel domain"/>
    <property type="match status" value="2"/>
</dbReference>
<feature type="domain" description="TonB-dependent receptor-like beta-barrel" evidence="14">
    <location>
        <begin position="474"/>
        <end position="788"/>
    </location>
</feature>
<feature type="domain" description="TonB-dependent receptor plug" evidence="15">
    <location>
        <begin position="40"/>
        <end position="147"/>
    </location>
</feature>
<dbReference type="PROSITE" id="PS52016">
    <property type="entry name" value="TONB_DEPENDENT_REC_3"/>
    <property type="match status" value="1"/>
</dbReference>
<dbReference type="RefSeq" id="WP_148064666.1">
    <property type="nucleotide sequence ID" value="NZ_VRYZ01000005.1"/>
</dbReference>
<dbReference type="InterPro" id="IPR036942">
    <property type="entry name" value="Beta-barrel_TonB_sf"/>
</dbReference>
<comment type="similarity">
    <text evidence="11 12">Belongs to the TonB-dependent receptor family.</text>
</comment>
<keyword evidence="7" id="KW-0406">Ion transport</keyword>
<protein>
    <submittedName>
        <fullName evidence="16">TonB-dependent receptor</fullName>
    </submittedName>
</protein>
<dbReference type="EMBL" id="VRYZ01000005">
    <property type="protein sequence ID" value="TXS91010.1"/>
    <property type="molecule type" value="Genomic_DNA"/>
</dbReference>
<keyword evidence="9 11" id="KW-0472">Membrane</keyword>
<keyword evidence="4" id="KW-0410">Iron transport</keyword>
<keyword evidence="5 11" id="KW-0812">Transmembrane</keyword>
<evidence type="ECO:0000313" key="17">
    <source>
        <dbReference type="Proteomes" id="UP000321933"/>
    </source>
</evidence>
<dbReference type="CDD" id="cd01347">
    <property type="entry name" value="ligand_gated_channel"/>
    <property type="match status" value="1"/>
</dbReference>
<keyword evidence="3 11" id="KW-1134">Transmembrane beta strand</keyword>